<dbReference type="PANTHER" id="PTHR22808:SF1">
    <property type="entry name" value="RNA CYTOSINE-C(5)-METHYLTRANSFERASE NSUN2-RELATED"/>
    <property type="match status" value="1"/>
</dbReference>
<feature type="compositionally biased region" description="Basic residues" evidence="11">
    <location>
        <begin position="1"/>
        <end position="16"/>
    </location>
</feature>
<keyword evidence="9" id="KW-0539">Nucleus</keyword>
<sequence length="881" mass="99340">MGKNGARGRKKWNRKRKAEEGAEKQGKERTNAGGYKDGQDYAAAKTSNPKFEAYYSLVGLHDTRYDNGTFVTCATDAEKHAERDLFMTTLRATLPASFRVDRSIDPTIQKKILEELQEYVGKEMEVEIELPRRSEAIGGKKTCIDQGVEVAKEEGDEEQKTDNGDNKSSEAQFVKRTLAPAKPIPFISHNDITLGFQLSVDRRTLRRNASLEPLHSFLKIQTDCGHITRQETVSMIPPVVLNAKEGMSVLDMCAAPGSKTCQLLEVVGGFTSKTEFEPHGYVVANDADPKRAYMLVNQLKRMNSPSVYVTSCDGQYFPILDDKSIRGTDKEGMFDRVLCDVPCSGDGTIRKNPGIWKNWNQLGSLALHPLQLSIALRGARLTHVGGYMVYSTCSMNPMENESVVAELLRITDGSLVLEDPRERMEGLVARPGWSTWRVLREGKNRTRKAMKDWQKKNNKKMQEKRKEWEAKRAKGEYPEPQERSTDENGEEEKEKFTPSPYETIPYVPPETWDEDALSERTTSLGFVEYKNYDEVEYEWHRRVRRSCFPPTEEEAKRFELHKCLRSLPQDMDTGGFFVTLFKKVKPLSKDATERMAAMASESRGGVDVDADKKKEAAADKKEQSAKEGEGDGDAVMSDSPAAEEKKSDEKSEPEEPVVKKAPTGKVGQHKHRADLGDADFIPSDPSIWPSIIEQYGLPPTFPKEQFMVRSTGDAKVIYFITKSIKKELIDHGIQNRVTVINSGLKGFERCSIQENTAKYRINQEAVQYVVPYMTKRLISADMDDFYACIKDGFLNLNTFSDSFKKSIEELEPGSFVVALKGYEKDVAKKMYLSMWRRPNCVNCFVAKVEMEGLISKMRALGYVAKVQETEEKDEGAAASTA</sequence>
<dbReference type="InterPro" id="IPR057285">
    <property type="entry name" value="Pre-PUA_NSUN2"/>
</dbReference>
<keyword evidence="8 10" id="KW-0694">RNA-binding</keyword>
<evidence type="ECO:0000256" key="3">
    <source>
        <dbReference type="ARBA" id="ARBA00022555"/>
    </source>
</evidence>
<dbReference type="EC" id="2.1.1.-" evidence="13"/>
<dbReference type="PROSITE" id="PS51686">
    <property type="entry name" value="SAM_MT_RSMB_NOP"/>
    <property type="match status" value="1"/>
</dbReference>
<comment type="similarity">
    <text evidence="2 10">Belongs to the class I-like SAM-binding methyltransferase superfamily. RsmB/NOP family.</text>
</comment>
<dbReference type="PROSITE" id="PS01153">
    <property type="entry name" value="NOL1_NOP2_SUN"/>
    <property type="match status" value="1"/>
</dbReference>
<feature type="region of interest" description="Disordered" evidence="11">
    <location>
        <begin position="595"/>
        <end position="678"/>
    </location>
</feature>
<evidence type="ECO:0000256" key="4">
    <source>
        <dbReference type="ARBA" id="ARBA00022603"/>
    </source>
</evidence>
<dbReference type="InterPro" id="IPR049560">
    <property type="entry name" value="MeTrfase_RsmB-F_NOP2_cat"/>
</dbReference>
<evidence type="ECO:0000256" key="9">
    <source>
        <dbReference type="ARBA" id="ARBA00023242"/>
    </source>
</evidence>
<feature type="binding site" evidence="10">
    <location>
        <position position="313"/>
    </location>
    <ligand>
        <name>S-adenosyl-L-methionine</name>
        <dbReference type="ChEBI" id="CHEBI:59789"/>
    </ligand>
</feature>
<dbReference type="InterPro" id="IPR018314">
    <property type="entry name" value="RsmB/NOL1/NOP2-like_CS"/>
</dbReference>
<keyword evidence="7" id="KW-0819">tRNA processing</keyword>
<feature type="compositionally biased region" description="Basic and acidic residues" evidence="11">
    <location>
        <begin position="447"/>
        <end position="496"/>
    </location>
</feature>
<evidence type="ECO:0000313" key="13">
    <source>
        <dbReference type="EMBL" id="KAK1732916.1"/>
    </source>
</evidence>
<evidence type="ECO:0000256" key="10">
    <source>
        <dbReference type="PROSITE-ProRule" id="PRU01023"/>
    </source>
</evidence>
<proteinExistence type="inferred from homology"/>
<keyword evidence="3" id="KW-0820">tRNA-binding</keyword>
<evidence type="ECO:0000256" key="1">
    <source>
        <dbReference type="ARBA" id="ARBA00004123"/>
    </source>
</evidence>
<comment type="caution">
    <text evidence="13">The sequence shown here is derived from an EMBL/GenBank/DDBJ whole genome shotgun (WGS) entry which is preliminary data.</text>
</comment>
<evidence type="ECO:0000256" key="8">
    <source>
        <dbReference type="ARBA" id="ARBA00022884"/>
    </source>
</evidence>
<keyword evidence="4 10" id="KW-0489">Methyltransferase</keyword>
<dbReference type="InterPro" id="IPR023270">
    <property type="entry name" value="RCMT_NCL1"/>
</dbReference>
<dbReference type="GO" id="GO:0005634">
    <property type="term" value="C:nucleus"/>
    <property type="evidence" value="ECO:0007669"/>
    <property type="project" value="UniProtKB-SubCell"/>
</dbReference>
<dbReference type="Pfam" id="PF01189">
    <property type="entry name" value="Methyltr_RsmB-F"/>
    <property type="match status" value="1"/>
</dbReference>
<evidence type="ECO:0000313" key="14">
    <source>
        <dbReference type="Proteomes" id="UP001224775"/>
    </source>
</evidence>
<evidence type="ECO:0000259" key="12">
    <source>
        <dbReference type="PROSITE" id="PS51686"/>
    </source>
</evidence>
<feature type="region of interest" description="Disordered" evidence="11">
    <location>
        <begin position="1"/>
        <end position="42"/>
    </location>
</feature>
<feature type="active site" description="Nucleophile" evidence="10">
    <location>
        <position position="393"/>
    </location>
</feature>
<feature type="compositionally biased region" description="Basic and acidic residues" evidence="11">
    <location>
        <begin position="17"/>
        <end position="30"/>
    </location>
</feature>
<protein>
    <submittedName>
        <fullName evidence="13">RsmB/NOP family RNA methyltransferase</fullName>
        <ecNumber evidence="13">2.1.1.-</ecNumber>
    </submittedName>
</protein>
<dbReference type="PRINTS" id="PR02011">
    <property type="entry name" value="RCMTNCL1"/>
</dbReference>
<dbReference type="Pfam" id="PF25378">
    <property type="entry name" value="PUA_NSUN2"/>
    <property type="match status" value="1"/>
</dbReference>
<dbReference type="Proteomes" id="UP001224775">
    <property type="component" value="Unassembled WGS sequence"/>
</dbReference>
<dbReference type="PRINTS" id="PR02008">
    <property type="entry name" value="RCMTFAMILY"/>
</dbReference>
<evidence type="ECO:0000256" key="6">
    <source>
        <dbReference type="ARBA" id="ARBA00022691"/>
    </source>
</evidence>
<dbReference type="GO" id="GO:0030488">
    <property type="term" value="P:tRNA methylation"/>
    <property type="evidence" value="ECO:0007669"/>
    <property type="project" value="UniProtKB-ARBA"/>
</dbReference>
<feature type="binding site" evidence="10">
    <location>
        <position position="340"/>
    </location>
    <ligand>
        <name>S-adenosyl-L-methionine</name>
        <dbReference type="ChEBI" id="CHEBI:59789"/>
    </ligand>
</feature>
<feature type="binding site" evidence="10">
    <location>
        <position position="286"/>
    </location>
    <ligand>
        <name>S-adenosyl-L-methionine</name>
        <dbReference type="ChEBI" id="CHEBI:59789"/>
    </ligand>
</feature>
<keyword evidence="5 10" id="KW-0808">Transferase</keyword>
<evidence type="ECO:0000256" key="7">
    <source>
        <dbReference type="ARBA" id="ARBA00022694"/>
    </source>
</evidence>
<name>A0AAD8XT63_9STRA</name>
<evidence type="ECO:0000256" key="5">
    <source>
        <dbReference type="ARBA" id="ARBA00022679"/>
    </source>
</evidence>
<feature type="region of interest" description="Disordered" evidence="11">
    <location>
        <begin position="447"/>
        <end position="509"/>
    </location>
</feature>
<feature type="domain" description="SAM-dependent MTase RsmB/NOP-type" evidence="12">
    <location>
        <begin position="162"/>
        <end position="584"/>
    </location>
</feature>
<dbReference type="InterPro" id="IPR001678">
    <property type="entry name" value="MeTrfase_RsmB-F_NOP2_dom"/>
</dbReference>
<feature type="region of interest" description="Disordered" evidence="11">
    <location>
        <begin position="150"/>
        <end position="170"/>
    </location>
</feature>
<dbReference type="Pfam" id="PF25376">
    <property type="entry name" value="Pre-PUA_NSUN2"/>
    <property type="match status" value="1"/>
</dbReference>
<dbReference type="GO" id="GO:0000049">
    <property type="term" value="F:tRNA binding"/>
    <property type="evidence" value="ECO:0007669"/>
    <property type="project" value="UniProtKB-KW"/>
</dbReference>
<feature type="compositionally biased region" description="Basic and acidic residues" evidence="11">
    <location>
        <begin position="150"/>
        <end position="168"/>
    </location>
</feature>
<feature type="binding site" evidence="10">
    <location>
        <begin position="253"/>
        <end position="259"/>
    </location>
    <ligand>
        <name>S-adenosyl-L-methionine</name>
        <dbReference type="ChEBI" id="CHEBI:59789"/>
    </ligand>
</feature>
<organism evidence="13 14">
    <name type="scientific">Skeletonema marinoi</name>
    <dbReference type="NCBI Taxonomy" id="267567"/>
    <lineage>
        <taxon>Eukaryota</taxon>
        <taxon>Sar</taxon>
        <taxon>Stramenopiles</taxon>
        <taxon>Ochrophyta</taxon>
        <taxon>Bacillariophyta</taxon>
        <taxon>Coscinodiscophyceae</taxon>
        <taxon>Thalassiosirophycidae</taxon>
        <taxon>Thalassiosirales</taxon>
        <taxon>Skeletonemataceae</taxon>
        <taxon>Skeletonema</taxon>
        <taxon>Skeletonema marinoi-dohrnii complex</taxon>
    </lineage>
</organism>
<evidence type="ECO:0000256" key="11">
    <source>
        <dbReference type="SAM" id="MobiDB-lite"/>
    </source>
</evidence>
<dbReference type="InterPro" id="IPR057286">
    <property type="entry name" value="PUA_NSUN2"/>
</dbReference>
<comment type="subcellular location">
    <subcellularLocation>
        <location evidence="1">Nucleus</location>
    </subcellularLocation>
</comment>
<keyword evidence="6 10" id="KW-0949">S-adenosyl-L-methionine</keyword>
<dbReference type="AlphaFoldDB" id="A0AAD8XT63"/>
<feature type="compositionally biased region" description="Basic and acidic residues" evidence="11">
    <location>
        <begin position="604"/>
        <end position="629"/>
    </location>
</feature>
<dbReference type="SUPFAM" id="SSF53335">
    <property type="entry name" value="S-adenosyl-L-methionine-dependent methyltransferases"/>
    <property type="match status" value="1"/>
</dbReference>
<accession>A0AAD8XT63</accession>
<keyword evidence="14" id="KW-1185">Reference proteome</keyword>
<dbReference type="PANTHER" id="PTHR22808">
    <property type="entry name" value="NCL1 YEAST -RELATED NOL1/NOP2/FMU SUN DOMAIN-CONTAINING"/>
    <property type="match status" value="1"/>
</dbReference>
<evidence type="ECO:0000256" key="2">
    <source>
        <dbReference type="ARBA" id="ARBA00007494"/>
    </source>
</evidence>
<dbReference type="InterPro" id="IPR023267">
    <property type="entry name" value="RCMT"/>
</dbReference>
<gene>
    <name evidence="13" type="ORF">QTG54_016454</name>
</gene>
<dbReference type="Gene3D" id="3.40.50.150">
    <property type="entry name" value="Vaccinia Virus protein VP39"/>
    <property type="match status" value="1"/>
</dbReference>
<reference evidence="13" key="1">
    <citation type="submission" date="2023-06" db="EMBL/GenBank/DDBJ databases">
        <title>Survivors Of The Sea: Transcriptome response of Skeletonema marinoi to long-term dormancy.</title>
        <authorList>
            <person name="Pinder M.I.M."/>
            <person name="Kourtchenko O."/>
            <person name="Robertson E.K."/>
            <person name="Larsson T."/>
            <person name="Maumus F."/>
            <person name="Osuna-Cruz C.M."/>
            <person name="Vancaester E."/>
            <person name="Stenow R."/>
            <person name="Vandepoele K."/>
            <person name="Ploug H."/>
            <person name="Bruchert V."/>
            <person name="Godhe A."/>
            <person name="Topel M."/>
        </authorList>
    </citation>
    <scope>NUCLEOTIDE SEQUENCE</scope>
    <source>
        <strain evidence="13">R05AC</strain>
    </source>
</reference>
<dbReference type="InterPro" id="IPR029063">
    <property type="entry name" value="SAM-dependent_MTases_sf"/>
</dbReference>
<dbReference type="EMBL" id="JATAAI010000056">
    <property type="protein sequence ID" value="KAK1732916.1"/>
    <property type="molecule type" value="Genomic_DNA"/>
</dbReference>
<dbReference type="GO" id="GO:0016428">
    <property type="term" value="F:tRNA (cytidine-5-)-methyltransferase activity"/>
    <property type="evidence" value="ECO:0007669"/>
    <property type="project" value="InterPro"/>
</dbReference>